<sequence length="86" mass="9332">MLLLNHVPVKSLIASSPLRHLSCIVAVAFSILCNLSPRLSSCNWFLMSVAYALSEISFPWLILSDVTLGTSSPRSSDLALSIDVEL</sequence>
<reference evidence="1 2" key="1">
    <citation type="journal article" date="2020" name="BMC Genomics">
        <title>Intraspecific diversification of the crop wild relative Brassica cretica Lam. using demographic model selection.</title>
        <authorList>
            <person name="Kioukis A."/>
            <person name="Michalopoulou V.A."/>
            <person name="Briers L."/>
            <person name="Pirintsos S."/>
            <person name="Studholme D.J."/>
            <person name="Pavlidis P."/>
            <person name="Sarris P.F."/>
        </authorList>
    </citation>
    <scope>NUCLEOTIDE SEQUENCE [LARGE SCALE GENOMIC DNA]</scope>
    <source>
        <strain evidence="2">cv. PFS-1207/04</strain>
    </source>
</reference>
<comment type="caution">
    <text evidence="1">The sequence shown here is derived from an EMBL/GenBank/DDBJ whole genome shotgun (WGS) entry which is preliminary data.</text>
</comment>
<evidence type="ECO:0000313" key="1">
    <source>
        <dbReference type="EMBL" id="KAF3492840.1"/>
    </source>
</evidence>
<dbReference type="Proteomes" id="UP000266723">
    <property type="component" value="Unassembled WGS sequence"/>
</dbReference>
<organism evidence="1 2">
    <name type="scientific">Brassica cretica</name>
    <name type="common">Mustard</name>
    <dbReference type="NCBI Taxonomy" id="69181"/>
    <lineage>
        <taxon>Eukaryota</taxon>
        <taxon>Viridiplantae</taxon>
        <taxon>Streptophyta</taxon>
        <taxon>Embryophyta</taxon>
        <taxon>Tracheophyta</taxon>
        <taxon>Spermatophyta</taxon>
        <taxon>Magnoliopsida</taxon>
        <taxon>eudicotyledons</taxon>
        <taxon>Gunneridae</taxon>
        <taxon>Pentapetalae</taxon>
        <taxon>rosids</taxon>
        <taxon>malvids</taxon>
        <taxon>Brassicales</taxon>
        <taxon>Brassicaceae</taxon>
        <taxon>Brassiceae</taxon>
        <taxon>Brassica</taxon>
    </lineage>
</organism>
<name>A0ABQ7A593_BRACR</name>
<protein>
    <submittedName>
        <fullName evidence="1">Uncharacterized protein</fullName>
    </submittedName>
</protein>
<dbReference type="EMBL" id="QGKV02002055">
    <property type="protein sequence ID" value="KAF3492840.1"/>
    <property type="molecule type" value="Genomic_DNA"/>
</dbReference>
<evidence type="ECO:0000313" key="2">
    <source>
        <dbReference type="Proteomes" id="UP000266723"/>
    </source>
</evidence>
<gene>
    <name evidence="1" type="ORF">DY000_02052768</name>
</gene>
<accession>A0ABQ7A593</accession>
<proteinExistence type="predicted"/>
<keyword evidence="2" id="KW-1185">Reference proteome</keyword>